<dbReference type="Gene3D" id="3.10.290.10">
    <property type="entry name" value="RNA-binding S4 domain"/>
    <property type="match status" value="1"/>
</dbReference>
<dbReference type="InterPro" id="IPR006145">
    <property type="entry name" value="PsdUridine_synth_RsuA/RluA"/>
</dbReference>
<dbReference type="EC" id="5.4.99.-" evidence="4"/>
<accession>A0ABY4CZF7</accession>
<dbReference type="PROSITE" id="PS50889">
    <property type="entry name" value="S4"/>
    <property type="match status" value="1"/>
</dbReference>
<dbReference type="Gene3D" id="3.30.2350.10">
    <property type="entry name" value="Pseudouridine synthase"/>
    <property type="match status" value="1"/>
</dbReference>
<evidence type="ECO:0000256" key="3">
    <source>
        <dbReference type="PROSITE-ProRule" id="PRU00182"/>
    </source>
</evidence>
<feature type="domain" description="RNA-binding S4" evidence="5">
    <location>
        <begin position="43"/>
        <end position="102"/>
    </location>
</feature>
<evidence type="ECO:0000259" key="5">
    <source>
        <dbReference type="SMART" id="SM00363"/>
    </source>
</evidence>
<sequence length="355" mass="39991">MTQLDPSDEELLPAVPLEEDEAEAGDELYEHHRISVSRKQDLLRLDKYLLRQLPHTSRTKIQNAILAEAVQVNDRPVKSSYRIKPGDVITITLPEPPIDYRVLPEPMDLDIRYEDEALLMVNKPAGMVVHPAYGNWHGTLVNGLTHHLNNLPTGRNGEIRPGLIHRIDKDTSGLLVIGKTEFAMTHLSQQFFHHTIERTYLALVWGVPKEAQGTIRGNIGRSIKDRKVQAVYPDGDQGKSAVTHYKVLRTFGTVALVQCNLETGRTHQIRVHMKHIGHPLFSDATYGGNKVLYGQRTGAYKAFVEKAFELMPRQALHAKSLGFVHPVTGAQMQFEVELPTDFASVLAHWEVYAQE</sequence>
<dbReference type="Proteomes" id="UP000831113">
    <property type="component" value="Chromosome"/>
</dbReference>
<dbReference type="InterPro" id="IPR036986">
    <property type="entry name" value="S4_RNA-bd_sf"/>
</dbReference>
<reference evidence="6 7" key="1">
    <citation type="submission" date="2022-03" db="EMBL/GenBank/DDBJ databases">
        <title>Hymenobactersp. isolated from the air.</title>
        <authorList>
            <person name="Won M."/>
            <person name="Kwon S.-W."/>
        </authorList>
    </citation>
    <scope>NUCLEOTIDE SEQUENCE [LARGE SCALE GENOMIC DNA]</scope>
    <source>
        <strain evidence="6 7">KACC 21982</strain>
    </source>
</reference>
<dbReference type="Pfam" id="PF01479">
    <property type="entry name" value="S4"/>
    <property type="match status" value="1"/>
</dbReference>
<evidence type="ECO:0000256" key="2">
    <source>
        <dbReference type="ARBA" id="ARBA00023235"/>
    </source>
</evidence>
<evidence type="ECO:0000256" key="1">
    <source>
        <dbReference type="ARBA" id="ARBA00010876"/>
    </source>
</evidence>
<dbReference type="SUPFAM" id="SSF55120">
    <property type="entry name" value="Pseudouridine synthase"/>
    <property type="match status" value="1"/>
</dbReference>
<protein>
    <recommendedName>
        <fullName evidence="4">Pseudouridine synthase</fullName>
        <ecNumber evidence="4">5.4.99.-</ecNumber>
    </recommendedName>
</protein>
<dbReference type="EMBL" id="CP094669">
    <property type="protein sequence ID" value="UOG75451.1"/>
    <property type="molecule type" value="Genomic_DNA"/>
</dbReference>
<comment type="catalytic activity">
    <reaction evidence="4">
        <text>a uridine in RNA = a pseudouridine in RNA</text>
        <dbReference type="Rhea" id="RHEA:48348"/>
        <dbReference type="Rhea" id="RHEA-COMP:12068"/>
        <dbReference type="Rhea" id="RHEA-COMP:12069"/>
        <dbReference type="ChEBI" id="CHEBI:65314"/>
        <dbReference type="ChEBI" id="CHEBI:65315"/>
    </reaction>
</comment>
<dbReference type="InterPro" id="IPR002942">
    <property type="entry name" value="S4_RNA-bd"/>
</dbReference>
<dbReference type="InterPro" id="IPR006225">
    <property type="entry name" value="PsdUridine_synth_RluC/D"/>
</dbReference>
<dbReference type="PANTHER" id="PTHR21600">
    <property type="entry name" value="MITOCHONDRIAL RNA PSEUDOURIDINE SYNTHASE"/>
    <property type="match status" value="1"/>
</dbReference>
<dbReference type="PROSITE" id="PS01129">
    <property type="entry name" value="PSI_RLU"/>
    <property type="match status" value="1"/>
</dbReference>
<comment type="similarity">
    <text evidence="1 4">Belongs to the pseudouridine synthase RluA family.</text>
</comment>
<keyword evidence="7" id="KW-1185">Reference proteome</keyword>
<name>A0ABY4CZF7_9BACT</name>
<evidence type="ECO:0000256" key="4">
    <source>
        <dbReference type="RuleBase" id="RU362028"/>
    </source>
</evidence>
<dbReference type="NCBIfam" id="TIGR00005">
    <property type="entry name" value="rluA_subfam"/>
    <property type="match status" value="1"/>
</dbReference>
<evidence type="ECO:0000313" key="6">
    <source>
        <dbReference type="EMBL" id="UOG75451.1"/>
    </source>
</evidence>
<dbReference type="SUPFAM" id="SSF55174">
    <property type="entry name" value="Alpha-L RNA-binding motif"/>
    <property type="match status" value="1"/>
</dbReference>
<proteinExistence type="inferred from homology"/>
<dbReference type="InterPro" id="IPR020103">
    <property type="entry name" value="PsdUridine_synth_cat_dom_sf"/>
</dbReference>
<evidence type="ECO:0000313" key="7">
    <source>
        <dbReference type="Proteomes" id="UP000831113"/>
    </source>
</evidence>
<dbReference type="CDD" id="cd00165">
    <property type="entry name" value="S4"/>
    <property type="match status" value="1"/>
</dbReference>
<dbReference type="SMART" id="SM00363">
    <property type="entry name" value="S4"/>
    <property type="match status" value="1"/>
</dbReference>
<organism evidence="6 7">
    <name type="scientific">Hymenobacter tibetensis</name>
    <dbReference type="NCBI Taxonomy" id="497967"/>
    <lineage>
        <taxon>Bacteria</taxon>
        <taxon>Pseudomonadati</taxon>
        <taxon>Bacteroidota</taxon>
        <taxon>Cytophagia</taxon>
        <taxon>Cytophagales</taxon>
        <taxon>Hymenobacteraceae</taxon>
        <taxon>Hymenobacter</taxon>
    </lineage>
</organism>
<dbReference type="PANTHER" id="PTHR21600:SF44">
    <property type="entry name" value="RIBOSOMAL LARGE SUBUNIT PSEUDOURIDINE SYNTHASE D"/>
    <property type="match status" value="1"/>
</dbReference>
<keyword evidence="2 4" id="KW-0413">Isomerase</keyword>
<dbReference type="InterPro" id="IPR006224">
    <property type="entry name" value="PsdUridine_synth_RluA-like_CS"/>
</dbReference>
<dbReference type="Pfam" id="PF00849">
    <property type="entry name" value="PseudoU_synth_2"/>
    <property type="match status" value="1"/>
</dbReference>
<dbReference type="InterPro" id="IPR050188">
    <property type="entry name" value="RluA_PseudoU_synthase"/>
</dbReference>
<comment type="function">
    <text evidence="4">Responsible for synthesis of pseudouridine from uracil.</text>
</comment>
<dbReference type="RefSeq" id="WP_243799575.1">
    <property type="nucleotide sequence ID" value="NZ_CP094669.1"/>
</dbReference>
<gene>
    <name evidence="6" type="ORF">MTX78_02380</name>
</gene>
<dbReference type="CDD" id="cd02869">
    <property type="entry name" value="PseudoU_synth_RluA_like"/>
    <property type="match status" value="1"/>
</dbReference>
<keyword evidence="3" id="KW-0694">RNA-binding</keyword>